<organism evidence="10 11">
    <name type="scientific">Trachymyrmex septentrionalis</name>
    <dbReference type="NCBI Taxonomy" id="34720"/>
    <lineage>
        <taxon>Eukaryota</taxon>
        <taxon>Metazoa</taxon>
        <taxon>Ecdysozoa</taxon>
        <taxon>Arthropoda</taxon>
        <taxon>Hexapoda</taxon>
        <taxon>Insecta</taxon>
        <taxon>Pterygota</taxon>
        <taxon>Neoptera</taxon>
        <taxon>Endopterygota</taxon>
        <taxon>Hymenoptera</taxon>
        <taxon>Apocrita</taxon>
        <taxon>Aculeata</taxon>
        <taxon>Formicoidea</taxon>
        <taxon>Formicidae</taxon>
        <taxon>Myrmicinae</taxon>
        <taxon>Trachymyrmex</taxon>
    </lineage>
</organism>
<comment type="similarity">
    <text evidence="3">Belongs to the CTAG/PCC1 family.</text>
</comment>
<evidence type="ECO:0000256" key="6">
    <source>
        <dbReference type="ARBA" id="ARBA00023242"/>
    </source>
</evidence>
<evidence type="ECO:0000256" key="7">
    <source>
        <dbReference type="ARBA" id="ARBA00053047"/>
    </source>
</evidence>
<dbReference type="EMBL" id="KQ981693">
    <property type="protein sequence ID" value="KYN37659.1"/>
    <property type="molecule type" value="Genomic_DNA"/>
</dbReference>
<dbReference type="GO" id="GO:0005634">
    <property type="term" value="C:nucleus"/>
    <property type="evidence" value="ECO:0007669"/>
    <property type="project" value="UniProtKB-SubCell"/>
</dbReference>
<evidence type="ECO:0000256" key="9">
    <source>
        <dbReference type="SAM" id="Phobius"/>
    </source>
</evidence>
<accession>A0A195FC84</accession>
<comment type="function">
    <text evidence="7">Component of the EKC/KEOPS complex that is required for the formation of a threonylcarbamoyl group on adenosine at position 37 (t(6)A37) in tRNAs that read codons beginning with adenine. The complex is probably involved in the transfer of the threonylcarbamoyl moiety of threonylcarbamoyl-AMP (TC-AMP) to the N6 group of A37. LAGE3 functions as a dimerization module for the complex.</text>
</comment>
<dbReference type="PANTHER" id="PTHR31283">
    <property type="entry name" value="EKC/KEOPS COMPLEX SUBUNIT PCC1 FAMILY MEMBER"/>
    <property type="match status" value="1"/>
</dbReference>
<keyword evidence="5" id="KW-0819">tRNA processing</keyword>
<evidence type="ECO:0000256" key="3">
    <source>
        <dbReference type="ARBA" id="ARBA00007073"/>
    </source>
</evidence>
<gene>
    <name evidence="10" type="ORF">ALC56_07858</name>
</gene>
<dbReference type="GO" id="GO:0070525">
    <property type="term" value="P:tRNA threonylcarbamoyladenosine metabolic process"/>
    <property type="evidence" value="ECO:0007669"/>
    <property type="project" value="TreeGrafter"/>
</dbReference>
<keyword evidence="4" id="KW-0963">Cytoplasm</keyword>
<reference evidence="10 11" key="1">
    <citation type="submission" date="2016-03" db="EMBL/GenBank/DDBJ databases">
        <title>Trachymyrmex septentrionalis WGS genome.</title>
        <authorList>
            <person name="Nygaard S."/>
            <person name="Hu H."/>
            <person name="Boomsma J."/>
            <person name="Zhang G."/>
        </authorList>
    </citation>
    <scope>NUCLEOTIDE SEQUENCE [LARGE SCALE GENOMIC DNA]</scope>
    <source>
        <strain evidence="10">Tsep2-gDNA-1</strain>
        <tissue evidence="10">Whole body</tissue>
    </source>
</reference>
<dbReference type="Proteomes" id="UP000078541">
    <property type="component" value="Unassembled WGS sequence"/>
</dbReference>
<evidence type="ECO:0000256" key="8">
    <source>
        <dbReference type="ARBA" id="ARBA00076355"/>
    </source>
</evidence>
<evidence type="ECO:0000256" key="5">
    <source>
        <dbReference type="ARBA" id="ARBA00022694"/>
    </source>
</evidence>
<keyword evidence="9" id="KW-0472">Membrane</keyword>
<proteinExistence type="inferred from homology"/>
<evidence type="ECO:0000256" key="2">
    <source>
        <dbReference type="ARBA" id="ARBA00004496"/>
    </source>
</evidence>
<keyword evidence="9" id="KW-0812">Transmembrane</keyword>
<dbReference type="Pfam" id="PF09341">
    <property type="entry name" value="Pcc1"/>
    <property type="match status" value="1"/>
</dbReference>
<sequence length="120" mass="13712">MSDLKVYPYFTNDLFIIIFAIQFTTFTLILHRELSVPFPSAREAEVVYQVLRVDEEPPRSEVTKNLTLNNNILEVSFSGKEPKKVRVALTSFSDNLLLVTETIKKFGPPEPTYSHYGANN</sequence>
<evidence type="ECO:0000256" key="1">
    <source>
        <dbReference type="ARBA" id="ARBA00004123"/>
    </source>
</evidence>
<dbReference type="FunFam" id="3.30.310.50:FF:000005">
    <property type="entry name" value="L antigen family member 3"/>
    <property type="match status" value="1"/>
</dbReference>
<evidence type="ECO:0000256" key="4">
    <source>
        <dbReference type="ARBA" id="ARBA00022490"/>
    </source>
</evidence>
<dbReference type="GO" id="GO:0008033">
    <property type="term" value="P:tRNA processing"/>
    <property type="evidence" value="ECO:0007669"/>
    <property type="project" value="UniProtKB-KW"/>
</dbReference>
<keyword evidence="11" id="KW-1185">Reference proteome</keyword>
<comment type="subcellular location">
    <subcellularLocation>
        <location evidence="2">Cytoplasm</location>
    </subcellularLocation>
    <subcellularLocation>
        <location evidence="1">Nucleus</location>
    </subcellularLocation>
</comment>
<dbReference type="STRING" id="34720.A0A195FC84"/>
<evidence type="ECO:0000313" key="10">
    <source>
        <dbReference type="EMBL" id="KYN37659.1"/>
    </source>
</evidence>
<keyword evidence="9" id="KW-1133">Transmembrane helix</keyword>
<dbReference type="AlphaFoldDB" id="A0A195FC84"/>
<keyword evidence="6" id="KW-0539">Nucleus</keyword>
<dbReference type="GO" id="GO:0005737">
    <property type="term" value="C:cytoplasm"/>
    <property type="evidence" value="ECO:0007669"/>
    <property type="project" value="UniProtKB-SubCell"/>
</dbReference>
<dbReference type="InterPro" id="IPR015419">
    <property type="entry name" value="CTAG/Pcc1"/>
</dbReference>
<evidence type="ECO:0000313" key="11">
    <source>
        <dbReference type="Proteomes" id="UP000078541"/>
    </source>
</evidence>
<dbReference type="PANTHER" id="PTHR31283:SF5">
    <property type="entry name" value="EKC_KEOPS COMPLEX SUBUNIT LAGE3"/>
    <property type="match status" value="1"/>
</dbReference>
<name>A0A195FC84_9HYME</name>
<dbReference type="Gene3D" id="3.30.310.50">
    <property type="entry name" value="Alpha-D-phosphohexomutase, C-terminal domain"/>
    <property type="match status" value="1"/>
</dbReference>
<dbReference type="GO" id="GO:0000408">
    <property type="term" value="C:EKC/KEOPS complex"/>
    <property type="evidence" value="ECO:0007669"/>
    <property type="project" value="TreeGrafter"/>
</dbReference>
<protein>
    <recommendedName>
        <fullName evidence="8">L antigen family member 3</fullName>
    </recommendedName>
</protein>
<feature type="transmembrane region" description="Helical" evidence="9">
    <location>
        <begin position="6"/>
        <end position="30"/>
    </location>
</feature>